<evidence type="ECO:0000259" key="2">
    <source>
        <dbReference type="PROSITE" id="PS50234"/>
    </source>
</evidence>
<dbReference type="Proteomes" id="UP000241362">
    <property type="component" value="Unassembled WGS sequence"/>
</dbReference>
<proteinExistence type="predicted"/>
<name>A0A2T4J4F4_FUSBL</name>
<dbReference type="EMBL" id="PZKE01000028">
    <property type="protein sequence ID" value="PTE12771.1"/>
    <property type="molecule type" value="Genomic_DNA"/>
</dbReference>
<evidence type="ECO:0000313" key="4">
    <source>
        <dbReference type="Proteomes" id="UP000241362"/>
    </source>
</evidence>
<keyword evidence="1" id="KW-0732">Signal</keyword>
<dbReference type="AlphaFoldDB" id="A0A2T4J4F4"/>
<comment type="caution">
    <text evidence="3">The sequence shown here is derived from an EMBL/GenBank/DDBJ whole genome shotgun (WGS) entry which is preliminary data.</text>
</comment>
<evidence type="ECO:0000256" key="1">
    <source>
        <dbReference type="SAM" id="SignalP"/>
    </source>
</evidence>
<keyword evidence="4" id="KW-1185">Reference proteome</keyword>
<accession>A0A2T4J4F4</accession>
<sequence>MRLFSALLLGAALTPSLTLAEGRSIIVLDASGSMWGQIDGRAKLEIAREALANVLGSIPADTEIGLMAYGHRSKGDCKDIELVVPPAAGTGPAIIDAANKMKFLGKTPLTEAVRQAAADLKSTEEKATVILITDGIETCEADPCALGRELEASGVDFTAHVVGFGLTDDEGKAVACLAENTGGKYIPASDAGQLVEALKTTVVLAEPEPTPPPAPEPAKLDRNIDPVVLLTEGGQEPEIVRDAIFTFYPMTDEGPSKDYTATIYGTTTDYLPPGRYLMKTELHEAKAEQEVDITDSELAKPVVILDAGILNIKVVPTEGGEPDTDGFFQVRGPDDIGASGFGQAVRVFPAGEYALHTELGAAKGDQSIVIEAGKTLDKTVVMGIGVAGIEAYYTDTMRVEGGDHFIEIFEAKKDLDGNRKQVDYDYGAGHTFDLPPGDYVAQVSLGGTKVEQPFTVKTGERIDLKVVLNAGVAAFTTPSDEFIEVQLPTKDINGNTTQIVYGYGPEWQTTLPAGDYIAHVEKDGAKSDTPFTVKAGERLELTLSAKAP</sequence>
<reference evidence="3 4" key="1">
    <citation type="submission" date="2018-03" db="EMBL/GenBank/DDBJ databases">
        <title>Rhodobacter blasticus.</title>
        <authorList>
            <person name="Meyer T.E."/>
            <person name="Miller S."/>
            <person name="Lodha T."/>
            <person name="Gandham S."/>
            <person name="Chintalapati S."/>
            <person name="Chintalapati V.R."/>
        </authorList>
    </citation>
    <scope>NUCLEOTIDE SEQUENCE [LARGE SCALE GENOMIC DNA]</scope>
    <source>
        <strain evidence="3 4">DSM 2131</strain>
    </source>
</reference>
<dbReference type="SMART" id="SM00327">
    <property type="entry name" value="VWA"/>
    <property type="match status" value="1"/>
</dbReference>
<dbReference type="SUPFAM" id="SSF53300">
    <property type="entry name" value="vWA-like"/>
    <property type="match status" value="1"/>
</dbReference>
<feature type="domain" description="VWFA" evidence="2">
    <location>
        <begin position="23"/>
        <end position="202"/>
    </location>
</feature>
<gene>
    <name evidence="3" type="ORF">C5F44_16645</name>
</gene>
<evidence type="ECO:0000313" key="3">
    <source>
        <dbReference type="EMBL" id="PTE12771.1"/>
    </source>
</evidence>
<protein>
    <recommendedName>
        <fullName evidence="2">VWFA domain-containing protein</fullName>
    </recommendedName>
</protein>
<feature type="signal peptide" evidence="1">
    <location>
        <begin position="1"/>
        <end position="20"/>
    </location>
</feature>
<dbReference type="Pfam" id="PF13519">
    <property type="entry name" value="VWA_2"/>
    <property type="match status" value="1"/>
</dbReference>
<organism evidence="3 4">
    <name type="scientific">Fuscovulum blasticum DSM 2131</name>
    <dbReference type="NCBI Taxonomy" id="1188250"/>
    <lineage>
        <taxon>Bacteria</taxon>
        <taxon>Pseudomonadati</taxon>
        <taxon>Pseudomonadota</taxon>
        <taxon>Alphaproteobacteria</taxon>
        <taxon>Rhodobacterales</taxon>
        <taxon>Paracoccaceae</taxon>
        <taxon>Pseudogemmobacter</taxon>
    </lineage>
</organism>
<dbReference type="InterPro" id="IPR002035">
    <property type="entry name" value="VWF_A"/>
</dbReference>
<dbReference type="PROSITE" id="PS50234">
    <property type="entry name" value="VWFA"/>
    <property type="match status" value="1"/>
</dbReference>
<feature type="chain" id="PRO_5015598360" description="VWFA domain-containing protein" evidence="1">
    <location>
        <begin position="21"/>
        <end position="548"/>
    </location>
</feature>
<dbReference type="InterPro" id="IPR036465">
    <property type="entry name" value="vWFA_dom_sf"/>
</dbReference>
<dbReference type="RefSeq" id="WP_107674675.1">
    <property type="nucleotide sequence ID" value="NZ_PZKE01000028.1"/>
</dbReference>
<dbReference type="Gene3D" id="3.40.50.410">
    <property type="entry name" value="von Willebrand factor, type A domain"/>
    <property type="match status" value="1"/>
</dbReference>